<reference evidence="2" key="1">
    <citation type="submission" date="2018-06" db="EMBL/GenBank/DDBJ databases">
        <authorList>
            <person name="Zhirakovskaya E."/>
        </authorList>
    </citation>
    <scope>NUCLEOTIDE SEQUENCE</scope>
</reference>
<gene>
    <name evidence="2" type="ORF">MNBD_PLANCTO03-586</name>
</gene>
<dbReference type="AlphaFoldDB" id="A0A3B1E6T0"/>
<proteinExistence type="predicted"/>
<evidence type="ECO:0000313" key="2">
    <source>
        <dbReference type="EMBL" id="VAX42205.1"/>
    </source>
</evidence>
<dbReference type="EMBL" id="UOGK01000658">
    <property type="protein sequence ID" value="VAX42205.1"/>
    <property type="molecule type" value="Genomic_DNA"/>
</dbReference>
<keyword evidence="1" id="KW-0472">Membrane</keyword>
<feature type="transmembrane region" description="Helical" evidence="1">
    <location>
        <begin position="344"/>
        <end position="365"/>
    </location>
</feature>
<keyword evidence="1" id="KW-1133">Transmembrane helix</keyword>
<organism evidence="2">
    <name type="scientific">hydrothermal vent metagenome</name>
    <dbReference type="NCBI Taxonomy" id="652676"/>
    <lineage>
        <taxon>unclassified sequences</taxon>
        <taxon>metagenomes</taxon>
        <taxon>ecological metagenomes</taxon>
    </lineage>
</organism>
<accession>A0A3B1E6T0</accession>
<evidence type="ECO:0000256" key="1">
    <source>
        <dbReference type="SAM" id="Phobius"/>
    </source>
</evidence>
<name>A0A3B1E6T0_9ZZZZ</name>
<sequence length="370" mass="40685">MCRTVVDRLVLFIVVLSLFAVGVRAQDGEEHTQDDGHNHPVAAEEGHLPDDVLRRMLMEGPRGSLAVQVVQGTAGGPPVGNRKIRVDLYHTNRPIWELNADLDKNGLAMLGDLPIAVLVRPVVWIEYDGVKYLEVGQAMDENNPDTAMKLTVYETTREEPGWYISMRHIMVSTVPEGTVVSETLVVENPSDKTWFGGEPMRGDQGTTIRVQLPEGVEDVYLESGFHRWCCTSFEGRELAVQMPMMPGQTMFRFSYLIPTPLGEIDLRFSAFAPTKSMVLFIPDDGTVAEEKGMELQGTENMGKQRMRNYQATGMEPGQEVGVVLTALTPDTTTSTQTEDSTGSAMRVVMILGGVVVLGIIGVVVMRSRGG</sequence>
<protein>
    <submittedName>
        <fullName evidence="2">Uncharacterized protein</fullName>
    </submittedName>
</protein>
<keyword evidence="1" id="KW-0812">Transmembrane</keyword>